<reference evidence="6" key="1">
    <citation type="submission" date="2021-06" db="EMBL/GenBank/DDBJ databases">
        <authorList>
            <person name="Hodson N. C."/>
            <person name="Mongue J. A."/>
            <person name="Jaron S. K."/>
        </authorList>
    </citation>
    <scope>NUCLEOTIDE SEQUENCE</scope>
</reference>
<dbReference type="GO" id="GO:0035091">
    <property type="term" value="F:phosphatidylinositol binding"/>
    <property type="evidence" value="ECO:0007669"/>
    <property type="project" value="InterPro"/>
</dbReference>
<feature type="compositionally biased region" description="Acidic residues" evidence="1">
    <location>
        <begin position="573"/>
        <end position="586"/>
    </location>
</feature>
<dbReference type="PROSITE" id="PS51207">
    <property type="entry name" value="PXA"/>
    <property type="match status" value="1"/>
</dbReference>
<dbReference type="SMART" id="SM00313">
    <property type="entry name" value="PXA"/>
    <property type="match status" value="1"/>
</dbReference>
<dbReference type="PANTHER" id="PTHR22775">
    <property type="entry name" value="SORTING NEXIN"/>
    <property type="match status" value="1"/>
</dbReference>
<evidence type="ECO:0000256" key="1">
    <source>
        <dbReference type="SAM" id="MobiDB-lite"/>
    </source>
</evidence>
<dbReference type="AlphaFoldDB" id="A0A8J2LBD3"/>
<dbReference type="InterPro" id="IPR016137">
    <property type="entry name" value="RGS"/>
</dbReference>
<evidence type="ECO:0000313" key="6">
    <source>
        <dbReference type="EMBL" id="CAG7829084.1"/>
    </source>
</evidence>
<dbReference type="EMBL" id="CAJVCH010550048">
    <property type="protein sequence ID" value="CAG7829084.1"/>
    <property type="molecule type" value="Genomic_DNA"/>
</dbReference>
<gene>
    <name evidence="6" type="ORF">AFUS01_LOCUS38968</name>
</gene>
<feature type="compositionally biased region" description="Polar residues" evidence="1">
    <location>
        <begin position="100"/>
        <end position="116"/>
    </location>
</feature>
<dbReference type="Proteomes" id="UP000708208">
    <property type="component" value="Unassembled WGS sequence"/>
</dbReference>
<dbReference type="SMART" id="SM00315">
    <property type="entry name" value="RGS"/>
    <property type="match status" value="1"/>
</dbReference>
<feature type="transmembrane region" description="Helical" evidence="2">
    <location>
        <begin position="21"/>
        <end position="48"/>
    </location>
</feature>
<dbReference type="Pfam" id="PF02194">
    <property type="entry name" value="PXA"/>
    <property type="match status" value="1"/>
</dbReference>
<feature type="region of interest" description="Disordered" evidence="1">
    <location>
        <begin position="84"/>
        <end position="120"/>
    </location>
</feature>
<keyword evidence="2" id="KW-0472">Membrane</keyword>
<proteinExistence type="predicted"/>
<dbReference type="Pfam" id="PF00787">
    <property type="entry name" value="PX"/>
    <property type="match status" value="1"/>
</dbReference>
<dbReference type="OrthoDB" id="5772781at2759"/>
<accession>A0A8J2LBD3</accession>
<dbReference type="PROSITE" id="PS50132">
    <property type="entry name" value="RGS"/>
    <property type="match status" value="1"/>
</dbReference>
<evidence type="ECO:0008006" key="8">
    <source>
        <dbReference type="Google" id="ProtNLM"/>
    </source>
</evidence>
<dbReference type="SMART" id="SM00312">
    <property type="entry name" value="PX"/>
    <property type="match status" value="1"/>
</dbReference>
<comment type="caution">
    <text evidence="6">The sequence shown here is derived from an EMBL/GenBank/DDBJ whole genome shotgun (WGS) entry which is preliminary data.</text>
</comment>
<feature type="compositionally biased region" description="Basic and acidic residues" evidence="1">
    <location>
        <begin position="84"/>
        <end position="96"/>
    </location>
</feature>
<evidence type="ECO:0000259" key="3">
    <source>
        <dbReference type="PROSITE" id="PS50132"/>
    </source>
</evidence>
<evidence type="ECO:0000259" key="4">
    <source>
        <dbReference type="PROSITE" id="PS50195"/>
    </source>
</evidence>
<dbReference type="InterPro" id="IPR001683">
    <property type="entry name" value="PX_dom"/>
</dbReference>
<keyword evidence="2" id="KW-0812">Transmembrane</keyword>
<keyword evidence="7" id="KW-1185">Reference proteome</keyword>
<protein>
    <recommendedName>
        <fullName evidence="8">Sorting nexin-13</fullName>
    </recommendedName>
</protein>
<feature type="domain" description="PX" evidence="4">
    <location>
        <begin position="648"/>
        <end position="771"/>
    </location>
</feature>
<feature type="region of interest" description="Disordered" evidence="1">
    <location>
        <begin position="571"/>
        <end position="602"/>
    </location>
</feature>
<dbReference type="PROSITE" id="PS50195">
    <property type="entry name" value="PX"/>
    <property type="match status" value="1"/>
</dbReference>
<sequence length="894" mass="103072">MMEIVRDSETGISSKMSKIGIVAVFVLILFFGFQFIVGTSAAVLAFLLGASYRLYNKVLHEPRESVERRRVRLLHQVLSENVKKLSDRGRQQHDVGAEDSTCTNKSGPEQQHSVKSPRSKMDMRLTGSAIIDETIHEMVDYIMRDYVHSWYDYVSEDDEFIHELRKTMQETLVILSSRVKEIDWIPFLTTQLVDDAASHLRLYRSALTKTKENPQLDLISVFFDFEAAMEKNLCRDMVCTDDTHLQDYLQGLSEALLYLLLPQDTYNCTPIGALAQDLLVSYVLQPLLQLFSDPDVVNQHIIWLCQSFPVTPDILVTAVRMCDNIDEISAVHYFFAQQVADTKDALENTKLTEEKAAYREQYKALTIIKKIIDQKLSRLKEGNPGDWTDDGDQWQNYFMTPGMKLYSLTLEEVLKNSVALSYFIDYMNSVNGNHYILMYLNADAWKSSAEQQLLMIESTNSKSSKLGAEQIENNQAIFQCIKDAAVNVYDQFLGEKATPRVKLPENIVKRFYIQVRTEQTISLTLFDEIQESLIEVMQTTEKFFPSFLRHKLYVKCLMEIDLLKAESVNTNVSDDDEDEVSGENYEDTQTVPHAQGLSSSSVDCSSDATCKDDYQMCRDCLKQREIRMGSFTPQEELSWEKHLLLKKYKLNAEIIEAGLASEKGKQYGVYALQVTRVDDYDKKEKTWHLYRRYSDFYDFHQWIKSKWSMINRIEFPGKHTFRTTERMFLEKRKIALNKYLCSVLTMTVDPCFGESIQDTLLHFLEPGNYVIKKKQFSEKIDTIVNPLKQSVRSVTDVVKSVPDTFINTVDGFTKIFHSKTTVTAGFIEANKVGASIDEADDNIPLRIILLLMDEVFDLKSRNQWLRRRIVAIIRQVLKVRNSLAVINRENNTVN</sequence>
<evidence type="ECO:0000313" key="7">
    <source>
        <dbReference type="Proteomes" id="UP000708208"/>
    </source>
</evidence>
<organism evidence="6 7">
    <name type="scientific">Allacma fusca</name>
    <dbReference type="NCBI Taxonomy" id="39272"/>
    <lineage>
        <taxon>Eukaryota</taxon>
        <taxon>Metazoa</taxon>
        <taxon>Ecdysozoa</taxon>
        <taxon>Arthropoda</taxon>
        <taxon>Hexapoda</taxon>
        <taxon>Collembola</taxon>
        <taxon>Symphypleona</taxon>
        <taxon>Sminthuridae</taxon>
        <taxon>Allacma</taxon>
    </lineage>
</organism>
<dbReference type="InterPro" id="IPR003114">
    <property type="entry name" value="Phox_assoc"/>
</dbReference>
<keyword evidence="2" id="KW-1133">Transmembrane helix</keyword>
<evidence type="ECO:0000259" key="5">
    <source>
        <dbReference type="PROSITE" id="PS51207"/>
    </source>
</evidence>
<feature type="domain" description="PXA" evidence="5">
    <location>
        <begin position="128"/>
        <end position="309"/>
    </location>
</feature>
<name>A0A8J2LBD3_9HEXA</name>
<dbReference type="PANTHER" id="PTHR22775:SF3">
    <property type="entry name" value="SORTING NEXIN-13"/>
    <property type="match status" value="1"/>
</dbReference>
<feature type="domain" description="RGS" evidence="3">
    <location>
        <begin position="409"/>
        <end position="538"/>
    </location>
</feature>
<evidence type="ECO:0000256" key="2">
    <source>
        <dbReference type="SAM" id="Phobius"/>
    </source>
</evidence>
<dbReference type="Pfam" id="PF00615">
    <property type="entry name" value="RGS"/>
    <property type="match status" value="1"/>
</dbReference>
<dbReference type="GO" id="GO:0005769">
    <property type="term" value="C:early endosome"/>
    <property type="evidence" value="ECO:0007669"/>
    <property type="project" value="TreeGrafter"/>
</dbReference>